<dbReference type="PANTHER" id="PTHR30121">
    <property type="entry name" value="UNCHARACTERIZED PROTEIN YJGR-RELATED"/>
    <property type="match status" value="1"/>
</dbReference>
<dbReference type="InterPro" id="IPR043964">
    <property type="entry name" value="P-loop_TraG"/>
</dbReference>
<accession>A0AB39KYT1</accession>
<dbReference type="GO" id="GO:0005524">
    <property type="term" value="F:ATP binding"/>
    <property type="evidence" value="ECO:0007669"/>
    <property type="project" value="UniProtKB-KW"/>
</dbReference>
<dbReference type="SUPFAM" id="SSF52540">
    <property type="entry name" value="P-loop containing nucleoside triphosphate hydrolases"/>
    <property type="match status" value="1"/>
</dbReference>
<evidence type="ECO:0000256" key="5">
    <source>
        <dbReference type="ARBA" id="ARBA00023635"/>
    </source>
</evidence>
<dbReference type="NCBIfam" id="TIGR00929">
    <property type="entry name" value="VirB4_CagE"/>
    <property type="match status" value="1"/>
</dbReference>
<feature type="domain" description="CagE TrbE VirB component of type IV transporter system central" evidence="6">
    <location>
        <begin position="147"/>
        <end position="348"/>
    </location>
</feature>
<dbReference type="Pfam" id="PF03135">
    <property type="entry name" value="CagE_TrbE_VirB"/>
    <property type="match status" value="1"/>
</dbReference>
<name>A0AB39KYT1_9CAUL</name>
<dbReference type="InterPro" id="IPR018145">
    <property type="entry name" value="CagE_TrbE_VirB_cntrl_dom"/>
</dbReference>
<keyword evidence="3" id="KW-0067">ATP-binding</keyword>
<feature type="domain" description="TraG P-loop" evidence="7">
    <location>
        <begin position="535"/>
        <end position="680"/>
    </location>
</feature>
<organism evidence="8">
    <name type="scientific">Caulobacter sp. 73W</name>
    <dbReference type="NCBI Taxonomy" id="3161137"/>
    <lineage>
        <taxon>Bacteria</taxon>
        <taxon>Pseudomonadati</taxon>
        <taxon>Pseudomonadota</taxon>
        <taxon>Alphaproteobacteria</taxon>
        <taxon>Caulobacterales</taxon>
        <taxon>Caulobacteraceae</taxon>
        <taxon>Caulobacter</taxon>
    </lineage>
</organism>
<dbReference type="InterPro" id="IPR004346">
    <property type="entry name" value="CagE_TrbE_VirB"/>
</dbReference>
<dbReference type="Pfam" id="PF19044">
    <property type="entry name" value="P-loop_TraG"/>
    <property type="match status" value="1"/>
</dbReference>
<keyword evidence="4" id="KW-0843">Virulence</keyword>
<proteinExistence type="inferred from homology"/>
<sequence length="755" mass="81652">MSDRIIALDGGALVAVVEIEGTPFETVDAARLNQLHETLAAAWRNLAAEDLALWHHLIRLPGAPPIEGRFASSYASQLDADRRARLERDGLFANRMFLTVVLRAPALASIFRRQAPAGDQARVRLDRLESVMRDLDRLLAPWGPRRLGLIAHGGGWASEVMAVFATVLEGRERPAPLVRGHLGEALSQARIIFGAETIEIRQAADESFGAMLGLKAYPATTWPGAWNALLAAPFSLIISQSFAFLSRPAGEALLGRKQNQMVSAADRAASQVEELDQAMDDLASGRLVMGEHQASVLVLAGTPDGLGRDVSAARAMLAGGGLVAAREDLGLEAAFWAQFPGNFRLRTRPAAISSRNFAGLAPLHAYAAGHVARPHWGAPLTTLRSRGRTAFEFNLHVGDLGHTFICGPSGSGKTVLQNLILAQAERFSPRRVLIDKDRGAEIFVRASDGAYHTLRSGKSTGLAPLKALDEADAGFLRALVLRMALGEEGEASPADAALLDEALVSVLRLPREARTFSALRGLLGQQDINGLGARIERWCENGALGWALDGDEDALDLAPRLIGFDMTTILDDVEARAPVMMYLLHRIGKLADGRRLIVSIDEFWKTLGDEAFRAFARDGLKTWRKQDAVLILSTQSPSDVLASPIARTILEQCATHVFLPNAQAAESDYREGFGLTEREFELVRDELGVGGRGFLVRQAGSSAIAELDLRDLPEHVAILSGRASALAALDRIRDEVGDRPDAWRAPFRHSLGIEP</sequence>
<dbReference type="AlphaFoldDB" id="A0AB39KYT1"/>
<evidence type="ECO:0000256" key="2">
    <source>
        <dbReference type="ARBA" id="ARBA00022741"/>
    </source>
</evidence>
<dbReference type="EMBL" id="CP158375">
    <property type="protein sequence ID" value="XDO98346.1"/>
    <property type="molecule type" value="Genomic_DNA"/>
</dbReference>
<dbReference type="InterPro" id="IPR051162">
    <property type="entry name" value="T4SS_component"/>
</dbReference>
<evidence type="ECO:0000256" key="3">
    <source>
        <dbReference type="ARBA" id="ARBA00022840"/>
    </source>
</evidence>
<evidence type="ECO:0000256" key="1">
    <source>
        <dbReference type="ARBA" id="ARBA00006512"/>
    </source>
</evidence>
<reference evidence="8" key="1">
    <citation type="submission" date="2024-06" db="EMBL/GenBank/DDBJ databases">
        <title>Caulobacter inopinatus, sp. nov.</title>
        <authorList>
            <person name="Donachie S.P."/>
        </authorList>
    </citation>
    <scope>NUCLEOTIDE SEQUENCE</scope>
    <source>
        <strain evidence="8">73W</strain>
    </source>
</reference>
<comment type="similarity">
    <text evidence="1">Belongs to the TrbE/VirB4 family.</text>
</comment>
<evidence type="ECO:0000313" key="8">
    <source>
        <dbReference type="EMBL" id="XDO98346.1"/>
    </source>
</evidence>
<evidence type="ECO:0000259" key="7">
    <source>
        <dbReference type="Pfam" id="PF19044"/>
    </source>
</evidence>
<dbReference type="Gene3D" id="3.40.50.300">
    <property type="entry name" value="P-loop containing nucleotide triphosphate hydrolases"/>
    <property type="match status" value="1"/>
</dbReference>
<dbReference type="Gene3D" id="1.10.8.730">
    <property type="match status" value="1"/>
</dbReference>
<evidence type="ECO:0000259" key="6">
    <source>
        <dbReference type="Pfam" id="PF03135"/>
    </source>
</evidence>
<protein>
    <recommendedName>
        <fullName evidence="5">Type IV secretion system protein virB4</fullName>
    </recommendedName>
</protein>
<dbReference type="InterPro" id="IPR027417">
    <property type="entry name" value="P-loop_NTPase"/>
</dbReference>
<gene>
    <name evidence="8" type="ORF">ABOZ73_08010</name>
</gene>
<dbReference type="PANTHER" id="PTHR30121:SF12">
    <property type="entry name" value="TYPE IV SECRETION SYSTEM PROTEIN CAGE"/>
    <property type="match status" value="1"/>
</dbReference>
<dbReference type="RefSeq" id="WP_369062173.1">
    <property type="nucleotide sequence ID" value="NZ_CP158375.1"/>
</dbReference>
<keyword evidence="2" id="KW-0547">Nucleotide-binding</keyword>
<evidence type="ECO:0000256" key="4">
    <source>
        <dbReference type="ARBA" id="ARBA00023026"/>
    </source>
</evidence>